<dbReference type="InterPro" id="IPR050155">
    <property type="entry name" value="HAD-like_hydrolase_sf"/>
</dbReference>
<dbReference type="STRING" id="39962.Lmor_2286"/>
<proteinExistence type="predicted"/>
<evidence type="ECO:0000313" key="2">
    <source>
        <dbReference type="EMBL" id="STX62443.1"/>
    </source>
</evidence>
<keyword evidence="3" id="KW-1185">Reference proteome</keyword>
<dbReference type="Gene3D" id="3.40.50.1000">
    <property type="entry name" value="HAD superfamily/HAD-like"/>
    <property type="match status" value="1"/>
</dbReference>
<gene>
    <name evidence="1" type="ORF">Lmor_2286</name>
    <name evidence="2" type="ORF">NCTC12239_01375</name>
</gene>
<evidence type="ECO:0000313" key="3">
    <source>
        <dbReference type="Proteomes" id="UP000054985"/>
    </source>
</evidence>
<accession>A0A378JUV8</accession>
<dbReference type="SFLD" id="SFLDS00003">
    <property type="entry name" value="Haloacid_Dehalogenase"/>
    <property type="match status" value="1"/>
</dbReference>
<dbReference type="GO" id="GO:0008967">
    <property type="term" value="F:phosphoglycolate phosphatase activity"/>
    <property type="evidence" value="ECO:0007669"/>
    <property type="project" value="TreeGrafter"/>
</dbReference>
<dbReference type="InterPro" id="IPR036412">
    <property type="entry name" value="HAD-like_sf"/>
</dbReference>
<dbReference type="InterPro" id="IPR006439">
    <property type="entry name" value="HAD-SF_hydro_IA"/>
</dbReference>
<dbReference type="SUPFAM" id="SSF56784">
    <property type="entry name" value="HAD-like"/>
    <property type="match status" value="1"/>
</dbReference>
<dbReference type="RefSeq" id="WP_028383044.1">
    <property type="nucleotide sequence ID" value="NZ_CAAAJG010000003.1"/>
</dbReference>
<dbReference type="Pfam" id="PF13419">
    <property type="entry name" value="HAD_2"/>
    <property type="match status" value="1"/>
</dbReference>
<dbReference type="AlphaFoldDB" id="A0A378JUV8"/>
<reference evidence="1 3" key="1">
    <citation type="submission" date="2015-11" db="EMBL/GenBank/DDBJ databases">
        <title>Genomic analysis of 38 Legionella species identifies large and diverse effector repertoires.</title>
        <authorList>
            <person name="Burstein D."/>
            <person name="Amaro F."/>
            <person name="Zusman T."/>
            <person name="Lifshitz Z."/>
            <person name="Cohen O."/>
            <person name="Gilbert J.A."/>
            <person name="Pupko T."/>
            <person name="Shuman H.A."/>
            <person name="Segal G."/>
        </authorList>
    </citation>
    <scope>NUCLEOTIDE SEQUENCE [LARGE SCALE GENOMIC DNA]</scope>
    <source>
        <strain evidence="1 3">ATCC 43877</strain>
    </source>
</reference>
<dbReference type="NCBIfam" id="TIGR01549">
    <property type="entry name" value="HAD-SF-IA-v1"/>
    <property type="match status" value="1"/>
</dbReference>
<protein>
    <submittedName>
        <fullName evidence="2">HAD-superfamily hydrolase</fullName>
    </submittedName>
</protein>
<dbReference type="GO" id="GO:0006281">
    <property type="term" value="P:DNA repair"/>
    <property type="evidence" value="ECO:0007669"/>
    <property type="project" value="TreeGrafter"/>
</dbReference>
<dbReference type="Proteomes" id="UP000054985">
    <property type="component" value="Unassembled WGS sequence"/>
</dbReference>
<evidence type="ECO:0000313" key="4">
    <source>
        <dbReference type="Proteomes" id="UP000254040"/>
    </source>
</evidence>
<dbReference type="PANTHER" id="PTHR43434">
    <property type="entry name" value="PHOSPHOGLYCOLATE PHOSPHATASE"/>
    <property type="match status" value="1"/>
</dbReference>
<reference evidence="2 4" key="2">
    <citation type="submission" date="2018-06" db="EMBL/GenBank/DDBJ databases">
        <authorList>
            <consortium name="Pathogen Informatics"/>
            <person name="Doyle S."/>
        </authorList>
    </citation>
    <scope>NUCLEOTIDE SEQUENCE [LARGE SCALE GENOMIC DNA]</scope>
    <source>
        <strain evidence="2 4">NCTC12239</strain>
    </source>
</reference>
<dbReference type="InterPro" id="IPR023198">
    <property type="entry name" value="PGP-like_dom2"/>
</dbReference>
<dbReference type="InterPro" id="IPR041492">
    <property type="entry name" value="HAD_2"/>
</dbReference>
<organism evidence="2 4">
    <name type="scientific">Legionella moravica</name>
    <dbReference type="NCBI Taxonomy" id="39962"/>
    <lineage>
        <taxon>Bacteria</taxon>
        <taxon>Pseudomonadati</taxon>
        <taxon>Pseudomonadota</taxon>
        <taxon>Gammaproteobacteria</taxon>
        <taxon>Legionellales</taxon>
        <taxon>Legionellaceae</taxon>
        <taxon>Legionella</taxon>
    </lineage>
</organism>
<evidence type="ECO:0000313" key="1">
    <source>
        <dbReference type="EMBL" id="KTD32348.1"/>
    </source>
</evidence>
<dbReference type="SFLD" id="SFLDG01129">
    <property type="entry name" value="C1.5:_HAD__Beta-PGM__Phosphata"/>
    <property type="match status" value="1"/>
</dbReference>
<dbReference type="Gene3D" id="1.10.150.240">
    <property type="entry name" value="Putative phosphatase, domain 2"/>
    <property type="match status" value="1"/>
</dbReference>
<name>A0A378JUV8_9GAMM</name>
<sequence length="208" mass="23982">MANYIFDFDGTIADSFSLACSILMNHAEYLGCKQLCTAELLTLKDMHAREVLIYLEVPFWRVALFVRKLRKITHERADEINIFPEWPMILKQLSLNHKIGLISSNSHEAIEFVLRKHHILNLFDFIYCNKPLFGKKRCLNKLIKQKAFNPTETYYVGDEVRDVEAAQAVKINSIAVSWGFNSSDRLKQAKPSQLISNFGELESIVLDE</sequence>
<dbReference type="GO" id="GO:0005829">
    <property type="term" value="C:cytosol"/>
    <property type="evidence" value="ECO:0007669"/>
    <property type="project" value="TreeGrafter"/>
</dbReference>
<dbReference type="PANTHER" id="PTHR43434:SF13">
    <property type="entry name" value="PHOSPHOGLYCOLATE PHOSPHATASE"/>
    <property type="match status" value="1"/>
</dbReference>
<dbReference type="Proteomes" id="UP000254040">
    <property type="component" value="Unassembled WGS sequence"/>
</dbReference>
<dbReference type="EMBL" id="UGOG01000001">
    <property type="protein sequence ID" value="STX62443.1"/>
    <property type="molecule type" value="Genomic_DNA"/>
</dbReference>
<dbReference type="EMBL" id="LNYN01000029">
    <property type="protein sequence ID" value="KTD32348.1"/>
    <property type="molecule type" value="Genomic_DNA"/>
</dbReference>
<dbReference type="OrthoDB" id="9782449at2"/>
<keyword evidence="2" id="KW-0378">Hydrolase</keyword>
<dbReference type="InterPro" id="IPR023214">
    <property type="entry name" value="HAD_sf"/>
</dbReference>